<organism evidence="1">
    <name type="scientific">Anguilla anguilla</name>
    <name type="common">European freshwater eel</name>
    <name type="synonym">Muraena anguilla</name>
    <dbReference type="NCBI Taxonomy" id="7936"/>
    <lineage>
        <taxon>Eukaryota</taxon>
        <taxon>Metazoa</taxon>
        <taxon>Chordata</taxon>
        <taxon>Craniata</taxon>
        <taxon>Vertebrata</taxon>
        <taxon>Euteleostomi</taxon>
        <taxon>Actinopterygii</taxon>
        <taxon>Neopterygii</taxon>
        <taxon>Teleostei</taxon>
        <taxon>Anguilliformes</taxon>
        <taxon>Anguillidae</taxon>
        <taxon>Anguilla</taxon>
    </lineage>
</organism>
<sequence length="46" mass="4965">MGLVVFRCLYPHNGNINKGGVRTAATSMHCRPQPLKAKGDRNGALN</sequence>
<name>A0A0E9PQ11_ANGAN</name>
<reference evidence="1" key="1">
    <citation type="submission" date="2014-11" db="EMBL/GenBank/DDBJ databases">
        <authorList>
            <person name="Amaro Gonzalez C."/>
        </authorList>
    </citation>
    <scope>NUCLEOTIDE SEQUENCE</scope>
</reference>
<dbReference type="EMBL" id="GBXM01102654">
    <property type="protein sequence ID" value="JAH05923.1"/>
    <property type="molecule type" value="Transcribed_RNA"/>
</dbReference>
<proteinExistence type="predicted"/>
<reference evidence="1" key="2">
    <citation type="journal article" date="2015" name="Fish Shellfish Immunol.">
        <title>Early steps in the European eel (Anguilla anguilla)-Vibrio vulnificus interaction in the gills: Role of the RtxA13 toxin.</title>
        <authorList>
            <person name="Callol A."/>
            <person name="Pajuelo D."/>
            <person name="Ebbesson L."/>
            <person name="Teles M."/>
            <person name="MacKenzie S."/>
            <person name="Amaro C."/>
        </authorList>
    </citation>
    <scope>NUCLEOTIDE SEQUENCE</scope>
</reference>
<accession>A0A0E9PQ11</accession>
<dbReference type="AlphaFoldDB" id="A0A0E9PQ11"/>
<protein>
    <submittedName>
        <fullName evidence="1">Uncharacterized protein</fullName>
    </submittedName>
</protein>
<evidence type="ECO:0000313" key="1">
    <source>
        <dbReference type="EMBL" id="JAH05923.1"/>
    </source>
</evidence>